<accession>A0A9X6RJV1</accession>
<proteinExistence type="predicted"/>
<evidence type="ECO:0000256" key="1">
    <source>
        <dbReference type="SAM" id="MobiDB-lite"/>
    </source>
</evidence>
<protein>
    <submittedName>
        <fullName evidence="2">Uncharacterized protein</fullName>
    </submittedName>
</protein>
<evidence type="ECO:0000313" key="2">
    <source>
        <dbReference type="EMBL" id="OWA50508.1"/>
    </source>
</evidence>
<feature type="compositionally biased region" description="Low complexity" evidence="1">
    <location>
        <begin position="1"/>
        <end position="41"/>
    </location>
</feature>
<gene>
    <name evidence="2" type="ORF">BV898_15021</name>
</gene>
<evidence type="ECO:0000313" key="3">
    <source>
        <dbReference type="Proteomes" id="UP000192578"/>
    </source>
</evidence>
<sequence length="87" mass="9205">MIAEQTTYAPFTTTTLTTTKTTPEKATATPSTTLSSTSVAAHQQRPQENLGCPGCPLYNGGNCYECCNRLGRGNVAEFSDGALVIPF</sequence>
<dbReference type="AlphaFoldDB" id="A0A9X6RJV1"/>
<dbReference type="EMBL" id="MTYJ01000194">
    <property type="protein sequence ID" value="OWA50508.1"/>
    <property type="molecule type" value="Genomic_DNA"/>
</dbReference>
<organism evidence="2 3">
    <name type="scientific">Hypsibius exemplaris</name>
    <name type="common">Freshwater tardigrade</name>
    <dbReference type="NCBI Taxonomy" id="2072580"/>
    <lineage>
        <taxon>Eukaryota</taxon>
        <taxon>Metazoa</taxon>
        <taxon>Ecdysozoa</taxon>
        <taxon>Tardigrada</taxon>
        <taxon>Eutardigrada</taxon>
        <taxon>Parachela</taxon>
        <taxon>Hypsibioidea</taxon>
        <taxon>Hypsibiidae</taxon>
        <taxon>Hypsibius</taxon>
    </lineage>
</organism>
<comment type="caution">
    <text evidence="2">The sequence shown here is derived from an EMBL/GenBank/DDBJ whole genome shotgun (WGS) entry which is preliminary data.</text>
</comment>
<dbReference type="Proteomes" id="UP000192578">
    <property type="component" value="Unassembled WGS sequence"/>
</dbReference>
<feature type="region of interest" description="Disordered" evidence="1">
    <location>
        <begin position="1"/>
        <end position="43"/>
    </location>
</feature>
<keyword evidence="3" id="KW-1185">Reference proteome</keyword>
<reference evidence="3" key="1">
    <citation type="submission" date="2017-01" db="EMBL/GenBank/DDBJ databases">
        <title>Comparative genomics of anhydrobiosis in the tardigrade Hypsibius dujardini.</title>
        <authorList>
            <person name="Yoshida Y."/>
            <person name="Koutsovoulos G."/>
            <person name="Laetsch D."/>
            <person name="Stevens L."/>
            <person name="Kumar S."/>
            <person name="Horikawa D."/>
            <person name="Ishino K."/>
            <person name="Komine S."/>
            <person name="Tomita M."/>
            <person name="Blaxter M."/>
            <person name="Arakawa K."/>
        </authorList>
    </citation>
    <scope>NUCLEOTIDE SEQUENCE [LARGE SCALE GENOMIC DNA]</scope>
    <source>
        <strain evidence="3">Z151</strain>
    </source>
</reference>
<name>A0A9X6RJV1_HYPEX</name>